<organism evidence="11 12">
    <name type="scientific">Actinomadura graeca</name>
    <dbReference type="NCBI Taxonomy" id="2750812"/>
    <lineage>
        <taxon>Bacteria</taxon>
        <taxon>Bacillati</taxon>
        <taxon>Actinomycetota</taxon>
        <taxon>Actinomycetes</taxon>
        <taxon>Streptosporangiales</taxon>
        <taxon>Thermomonosporaceae</taxon>
        <taxon>Actinomadura</taxon>
    </lineage>
</organism>
<dbReference type="Pfam" id="PF08990">
    <property type="entry name" value="Docking"/>
    <property type="match status" value="1"/>
</dbReference>
<dbReference type="SMART" id="SM01294">
    <property type="entry name" value="PKS_PP_betabranch"/>
    <property type="match status" value="1"/>
</dbReference>
<dbReference type="InterPro" id="IPR006162">
    <property type="entry name" value="Ppantetheine_attach_site"/>
</dbReference>
<feature type="region of interest" description="Disordered" evidence="8">
    <location>
        <begin position="1437"/>
        <end position="1459"/>
    </location>
</feature>
<dbReference type="Gene3D" id="1.10.1200.10">
    <property type="entry name" value="ACP-like"/>
    <property type="match status" value="1"/>
</dbReference>
<dbReference type="InterPro" id="IPR032821">
    <property type="entry name" value="PKS_assoc"/>
</dbReference>
<keyword evidence="4" id="KW-0808">Transferase</keyword>
<dbReference type="Gene3D" id="6.10.140.1830">
    <property type="match status" value="1"/>
</dbReference>
<dbReference type="CDD" id="cd00833">
    <property type="entry name" value="PKS"/>
    <property type="match status" value="1"/>
</dbReference>
<feature type="compositionally biased region" description="Low complexity" evidence="8">
    <location>
        <begin position="1448"/>
        <end position="1459"/>
    </location>
</feature>
<dbReference type="Gene3D" id="3.40.50.720">
    <property type="entry name" value="NAD(P)-binding Rossmann-like Domain"/>
    <property type="match status" value="1"/>
</dbReference>
<dbReference type="InterPro" id="IPR014043">
    <property type="entry name" value="Acyl_transferase_dom"/>
</dbReference>
<dbReference type="SUPFAM" id="SSF47336">
    <property type="entry name" value="ACP-like"/>
    <property type="match status" value="1"/>
</dbReference>
<evidence type="ECO:0000259" key="10">
    <source>
        <dbReference type="PROSITE" id="PS52004"/>
    </source>
</evidence>
<evidence type="ECO:0000256" key="1">
    <source>
        <dbReference type="ARBA" id="ARBA00001957"/>
    </source>
</evidence>
<dbReference type="InterPro" id="IPR041618">
    <property type="entry name" value="PKS_DE"/>
</dbReference>
<accession>A0ABX8R4Y2</accession>
<dbReference type="SMART" id="SM00823">
    <property type="entry name" value="PKS_PP"/>
    <property type="match status" value="1"/>
</dbReference>
<feature type="region of interest" description="Disordered" evidence="8">
    <location>
        <begin position="466"/>
        <end position="485"/>
    </location>
</feature>
<dbReference type="InterPro" id="IPR018201">
    <property type="entry name" value="Ketoacyl_synth_AS"/>
</dbReference>
<dbReference type="Gene3D" id="3.40.47.10">
    <property type="match status" value="1"/>
</dbReference>
<keyword evidence="3" id="KW-0597">Phosphoprotein</keyword>
<dbReference type="Pfam" id="PF00698">
    <property type="entry name" value="Acyl_transf_1"/>
    <property type="match status" value="1"/>
</dbReference>
<dbReference type="PANTHER" id="PTHR43775:SF51">
    <property type="entry name" value="INACTIVE PHENOLPHTHIOCEROL SYNTHESIS POLYKETIDE SYNTHASE TYPE I PKS1-RELATED"/>
    <property type="match status" value="1"/>
</dbReference>
<dbReference type="SUPFAM" id="SSF51735">
    <property type="entry name" value="NAD(P)-binding Rossmann-fold domains"/>
    <property type="match status" value="2"/>
</dbReference>
<dbReference type="InterPro" id="IPR014030">
    <property type="entry name" value="Ketoacyl_synth_N"/>
</dbReference>
<dbReference type="Pfam" id="PF02801">
    <property type="entry name" value="Ketoacyl-synt_C"/>
    <property type="match status" value="1"/>
</dbReference>
<dbReference type="InterPro" id="IPR016039">
    <property type="entry name" value="Thiolase-like"/>
</dbReference>
<dbReference type="Pfam" id="PF00550">
    <property type="entry name" value="PP-binding"/>
    <property type="match status" value="1"/>
</dbReference>
<name>A0ABX8R4Y2_9ACTN</name>
<dbReference type="Gene3D" id="3.40.366.10">
    <property type="entry name" value="Malonyl-Coenzyme A Acyl Carrier Protein, domain 2"/>
    <property type="match status" value="1"/>
</dbReference>
<evidence type="ECO:0000256" key="8">
    <source>
        <dbReference type="SAM" id="MobiDB-lite"/>
    </source>
</evidence>
<sequence length="1630" mass="168096">MANNEEKLLAYLKRVTGDLREARRRLADGEAAAHEPIAVIGMACRLPGGVASPRDLWDVVAGGRDAVVELPGDRGWDLEALYHPDPEHLGTTYVRRGGFVHDAGDFDAAFFGIGPGEAVGMAPQQRLALETAWEAIEHARIPPGSLRGTPTGAFVGCDGLDYTLGDAKIPAGAAGFFTTGNSASITSGRISYALGLEGPAVTLDTACSSSLVAIHLAAQALRRGECALALAGGAYVMASPAPLIGFSELGGLAPDGRSKPFSARADGMTLSEGTGMVLLERLSDARRNGRRILAVVRGSAVNQDGASNGLTAPNGPAQERVIRQALADARLAPSGVDAVEAHGTGTTLGDPIEAGALLATYGADRPDGRPLWLGSVKSNIGHTQITAGVAGVIKMVLALGHGLLPATLHAAEPSPHVDWDAGGLRLLTEAVPWPAGGRPRRAGVSSFGFSGTNAHLILEEAPADAIGAASPQGASPEPASPEGAGAVPWVVSAHGEAALRAQARRLCESPAADPVAVAWSLVTTRSAFGHRAVAVGPDPGAALGALARGEAHPDLVSGTAGEVGPGPVLVFPGQGSQWAGMGADLLGSSPVFAARIAECEGALRPHVDWSLTEVLRGDGSPLSRVDVVQPVLWAVMVSLAALWEHHGVRPAAVVGHSQGEIAAACVAGALTLEDAAKIVAVRARALRALSGKGTMASLGMGADQAAELIGDRDGVVIAAVNGPSSTVISGPTEPLAALVEAAQAQGLRARLIDVDYASHGPQIDQLTDTLTTGLAGVAPSRAPVAYYSAVTGTRVDTTTLDTQYWITNLRRPVRFADAVGALLDDGHRVFIEASSHPVLSAGMQECFELADVQAVTVPTLRRSHGGPVQVARAAGQAFAAGVEVDWTTWFPSDPPPPTVDLPTYAFQRRRYWVEHAPPGAAGGGGHDAAEARLWKAVEDGDPEAVAAALRLNGDGAAAGAIGPALPVLSAWRREHREQRTVDACRYRVTWTRLEEAKTRTPSGTWLLLVPAAHAEGSAARTVAEALGDRAVVAVCDETERGPLARRLADLAAGPPPAGVVSLLGLDETPHAGHPAVPNGLAATTALVQALGDAAITAPLWCVTQGAVAVNAADAPVSPAQAQVWGLGRVAALEHPRTWGGLIDLPAAPDAGTPARFAAVLAAGPPEDQVAIRSAAAWARRLVHAPPQEPDPAAAWRPAGTTLVTGGTGGIGARLALWLAREGAPHLVLTSRRGADAPGAPELAAELKALGTAVTIAACDAGDREAVRGVLDGIPADLPLTAVVHAAGVSTYAPVADLTPRALDEVLRPKSHAAQHLHELTRHMDLSAFVLFSSGAATWGSGQQAAYAAANSHLDALAEHRRAQGLPATSVAWGAWGEVGMASDDASLAFFSRFGLHPVPPDLAIRALHQAVSQGATTLTVADIDWERFTPTFTAQRPAPLLDDLPENDPSAGADGAASATPLVEELTGLPPGQRMRALLGHVQAQAAAAVGLPSPDAVPPGRPFQELGFDSLSAVQLRNQLNAATGLRLPTTLVFDHPTPQELASHLHGRLVADDTPTEDTVMAELDRWEAAWAADEADEAARRRIGLRMRALLARWTEGGTGRPDRHQDLETATAEDIFDVISTEFGKS</sequence>
<dbReference type="InterPro" id="IPR050091">
    <property type="entry name" value="PKS_NRPS_Biosynth_Enz"/>
</dbReference>
<dbReference type="InterPro" id="IPR014031">
    <property type="entry name" value="Ketoacyl_synth_C"/>
</dbReference>
<reference evidence="11" key="1">
    <citation type="submission" date="2020-07" db="EMBL/GenBank/DDBJ databases">
        <authorList>
            <person name="Tarantini F.S."/>
            <person name="Hong K.W."/>
            <person name="Chan K.G."/>
        </authorList>
    </citation>
    <scope>NUCLEOTIDE SEQUENCE</scope>
    <source>
        <strain evidence="11">32-07</strain>
    </source>
</reference>
<keyword evidence="2" id="KW-0596">Phosphopantetheine</keyword>
<dbReference type="CDD" id="cd08952">
    <property type="entry name" value="KR_1_SDR_x"/>
    <property type="match status" value="1"/>
</dbReference>
<evidence type="ECO:0000256" key="6">
    <source>
        <dbReference type="ARBA" id="ARBA00023268"/>
    </source>
</evidence>
<keyword evidence="6" id="KW-0511">Multifunctional enzyme</keyword>
<evidence type="ECO:0000256" key="4">
    <source>
        <dbReference type="ARBA" id="ARBA00022679"/>
    </source>
</evidence>
<proteinExistence type="predicted"/>
<dbReference type="Gene3D" id="3.30.70.3290">
    <property type="match status" value="1"/>
</dbReference>
<keyword evidence="7" id="KW-0012">Acyltransferase</keyword>
<evidence type="ECO:0000256" key="2">
    <source>
        <dbReference type="ARBA" id="ARBA00022450"/>
    </source>
</evidence>
<dbReference type="InterPro" id="IPR020806">
    <property type="entry name" value="PKS_PP-bd"/>
</dbReference>
<dbReference type="PROSITE" id="PS52004">
    <property type="entry name" value="KS3_2"/>
    <property type="match status" value="1"/>
</dbReference>
<dbReference type="InterPro" id="IPR016036">
    <property type="entry name" value="Malonyl_transacylase_ACP-bd"/>
</dbReference>
<gene>
    <name evidence="11" type="ORF">AGRA3207_007746</name>
</gene>
<dbReference type="InterPro" id="IPR057326">
    <property type="entry name" value="KR_dom"/>
</dbReference>
<dbReference type="Pfam" id="PF16197">
    <property type="entry name" value="KAsynt_C_assoc"/>
    <property type="match status" value="1"/>
</dbReference>
<dbReference type="InterPro" id="IPR013968">
    <property type="entry name" value="PKS_KR"/>
</dbReference>
<dbReference type="NCBIfam" id="NF045894">
    <property type="entry name" value="PKS_plus_SDR"/>
    <property type="match status" value="1"/>
</dbReference>
<dbReference type="InterPro" id="IPR009081">
    <property type="entry name" value="PP-bd_ACP"/>
</dbReference>
<dbReference type="PROSITE" id="PS50075">
    <property type="entry name" value="CARRIER"/>
    <property type="match status" value="1"/>
</dbReference>
<dbReference type="InterPro" id="IPR036291">
    <property type="entry name" value="NAD(P)-bd_dom_sf"/>
</dbReference>
<evidence type="ECO:0000313" key="12">
    <source>
        <dbReference type="Proteomes" id="UP001049518"/>
    </source>
</evidence>
<dbReference type="InterPro" id="IPR036736">
    <property type="entry name" value="ACP-like_sf"/>
</dbReference>
<dbReference type="SMART" id="SM00822">
    <property type="entry name" value="PKS_KR"/>
    <property type="match status" value="1"/>
</dbReference>
<dbReference type="PROSITE" id="PS00012">
    <property type="entry name" value="PHOSPHOPANTETHEINE"/>
    <property type="match status" value="1"/>
</dbReference>
<dbReference type="Pfam" id="PF18369">
    <property type="entry name" value="PKS_DE"/>
    <property type="match status" value="1"/>
</dbReference>
<dbReference type="EMBL" id="CP059572">
    <property type="protein sequence ID" value="QXJ26136.1"/>
    <property type="molecule type" value="Genomic_DNA"/>
</dbReference>
<comment type="cofactor">
    <cofactor evidence="1">
        <name>pantetheine 4'-phosphate</name>
        <dbReference type="ChEBI" id="CHEBI:47942"/>
    </cofactor>
</comment>
<dbReference type="RefSeq" id="WP_231332363.1">
    <property type="nucleotide sequence ID" value="NZ_CP059572.1"/>
</dbReference>
<dbReference type="Pfam" id="PF00109">
    <property type="entry name" value="ketoacyl-synt"/>
    <property type="match status" value="1"/>
</dbReference>
<feature type="domain" description="Ketosynthase family 3 (KS3)" evidence="10">
    <location>
        <begin position="34"/>
        <end position="460"/>
    </location>
</feature>
<evidence type="ECO:0000259" key="9">
    <source>
        <dbReference type="PROSITE" id="PS50075"/>
    </source>
</evidence>
<dbReference type="InterPro" id="IPR015083">
    <property type="entry name" value="NorB/c/GfsB-D-like_docking"/>
</dbReference>
<protein>
    <submittedName>
        <fullName evidence="11">SDR family NAD(P)-dependent oxidoreductase</fullName>
    </submittedName>
</protein>
<dbReference type="Pfam" id="PF08659">
    <property type="entry name" value="KR"/>
    <property type="match status" value="1"/>
</dbReference>
<keyword evidence="12" id="KW-1185">Reference proteome</keyword>
<evidence type="ECO:0000313" key="11">
    <source>
        <dbReference type="EMBL" id="QXJ26136.1"/>
    </source>
</evidence>
<evidence type="ECO:0000256" key="3">
    <source>
        <dbReference type="ARBA" id="ARBA00022553"/>
    </source>
</evidence>
<evidence type="ECO:0000256" key="5">
    <source>
        <dbReference type="ARBA" id="ARBA00023194"/>
    </source>
</evidence>
<dbReference type="InterPro" id="IPR016035">
    <property type="entry name" value="Acyl_Trfase/lysoPLipase"/>
</dbReference>
<dbReference type="PANTHER" id="PTHR43775">
    <property type="entry name" value="FATTY ACID SYNTHASE"/>
    <property type="match status" value="1"/>
</dbReference>
<dbReference type="SMART" id="SM00827">
    <property type="entry name" value="PKS_AT"/>
    <property type="match status" value="1"/>
</dbReference>
<feature type="domain" description="Carrier" evidence="9">
    <location>
        <begin position="1476"/>
        <end position="1551"/>
    </location>
</feature>
<dbReference type="SUPFAM" id="SSF55048">
    <property type="entry name" value="Probable ACP-binding domain of malonyl-CoA ACP transacylase"/>
    <property type="match status" value="1"/>
</dbReference>
<dbReference type="InterPro" id="IPR020841">
    <property type="entry name" value="PKS_Beta-ketoAc_synthase_dom"/>
</dbReference>
<dbReference type="InterPro" id="IPR001227">
    <property type="entry name" value="Ac_transferase_dom_sf"/>
</dbReference>
<dbReference type="SUPFAM" id="SSF53901">
    <property type="entry name" value="Thiolase-like"/>
    <property type="match status" value="1"/>
</dbReference>
<dbReference type="Proteomes" id="UP001049518">
    <property type="component" value="Chromosome"/>
</dbReference>
<dbReference type="PROSITE" id="PS00606">
    <property type="entry name" value="KS3_1"/>
    <property type="match status" value="1"/>
</dbReference>
<keyword evidence="5" id="KW-0045">Antibiotic biosynthesis</keyword>
<evidence type="ECO:0000256" key="7">
    <source>
        <dbReference type="ARBA" id="ARBA00023315"/>
    </source>
</evidence>
<dbReference type="SMART" id="SM00825">
    <property type="entry name" value="PKS_KS"/>
    <property type="match status" value="1"/>
</dbReference>
<dbReference type="SUPFAM" id="SSF52151">
    <property type="entry name" value="FabD/lysophospholipase-like"/>
    <property type="match status" value="1"/>
</dbReference>